<dbReference type="AlphaFoldDB" id="A0A0H4U8F2"/>
<organism evidence="4">
    <name type="scientific">Streptomyces rosa</name>
    <dbReference type="NCBI Taxonomy" id="68265"/>
    <lineage>
        <taxon>Bacteria</taxon>
        <taxon>Bacillati</taxon>
        <taxon>Actinomycetota</taxon>
        <taxon>Actinomycetes</taxon>
        <taxon>Kitasatosporales</taxon>
        <taxon>Streptomycetaceae</taxon>
        <taxon>Streptomyces</taxon>
    </lineage>
</organism>
<dbReference type="PANTHER" id="PTHR11487:SF0">
    <property type="entry name" value="S-ACYL FATTY ACID SYNTHASE THIOESTERASE, MEDIUM CHAIN"/>
    <property type="match status" value="1"/>
</dbReference>
<dbReference type="Pfam" id="PF00975">
    <property type="entry name" value="Thioesterase"/>
    <property type="match status" value="1"/>
</dbReference>
<dbReference type="InterPro" id="IPR029058">
    <property type="entry name" value="AB_hydrolase_fold"/>
</dbReference>
<dbReference type="SUPFAM" id="SSF53474">
    <property type="entry name" value="alpha/beta-Hydrolases"/>
    <property type="match status" value="1"/>
</dbReference>
<evidence type="ECO:0000313" key="4">
    <source>
        <dbReference type="EMBL" id="AKQ19037.1"/>
    </source>
</evidence>
<evidence type="ECO:0000259" key="3">
    <source>
        <dbReference type="SMART" id="SM00824"/>
    </source>
</evidence>
<feature type="domain" description="Thioesterase TesA-like" evidence="3">
    <location>
        <begin position="26"/>
        <end position="246"/>
    </location>
</feature>
<accession>A0A0H4U8F2</accession>
<dbReference type="EMBL" id="KM455541">
    <property type="protein sequence ID" value="AKQ19037.1"/>
    <property type="molecule type" value="Genomic_DNA"/>
</dbReference>
<dbReference type="InterPro" id="IPR012223">
    <property type="entry name" value="TEII"/>
</dbReference>
<dbReference type="PANTHER" id="PTHR11487">
    <property type="entry name" value="THIOESTERASE"/>
    <property type="match status" value="1"/>
</dbReference>
<proteinExistence type="inferred from homology"/>
<keyword evidence="2 4" id="KW-0378">Hydrolase</keyword>
<dbReference type="InterPro" id="IPR001031">
    <property type="entry name" value="Thioesterase"/>
</dbReference>
<evidence type="ECO:0000256" key="1">
    <source>
        <dbReference type="ARBA" id="ARBA00007169"/>
    </source>
</evidence>
<dbReference type="SMART" id="SM00824">
    <property type="entry name" value="PKS_TE"/>
    <property type="match status" value="1"/>
</dbReference>
<dbReference type="InterPro" id="IPR020802">
    <property type="entry name" value="TesA-like"/>
</dbReference>
<name>A0A0H4U8F2_9ACTN</name>
<protein>
    <submittedName>
        <fullName evidence="4">Oleoyl-ACP hydrolase protein</fullName>
    </submittedName>
</protein>
<evidence type="ECO:0000256" key="2">
    <source>
        <dbReference type="ARBA" id="ARBA00022801"/>
    </source>
</evidence>
<dbReference type="GO" id="GO:0008610">
    <property type="term" value="P:lipid biosynthetic process"/>
    <property type="evidence" value="ECO:0007669"/>
    <property type="project" value="TreeGrafter"/>
</dbReference>
<reference evidence="4" key="1">
    <citation type="submission" date="2014-08" db="EMBL/GenBank/DDBJ databases">
        <authorList>
            <person name="Li H.F."/>
            <person name="Huang L.F."/>
            <person name="Lan Y.Y."/>
        </authorList>
    </citation>
    <scope>NUCLEOTIDE SEQUENCE</scope>
    <source>
        <strain evidence="4">L8</strain>
    </source>
</reference>
<comment type="similarity">
    <text evidence="1">Belongs to the thioesterase family.</text>
</comment>
<dbReference type="GO" id="GO:0016787">
    <property type="term" value="F:hydrolase activity"/>
    <property type="evidence" value="ECO:0007669"/>
    <property type="project" value="UniProtKB-KW"/>
</dbReference>
<sequence>MTRTVTCTQQWIRRYHPKPERRITLVALPHAGGSASYFHPLSAALGDDIEVLAVQYPGRQDRRHEPLVEDVGQLADRITRALLPWAGPVALFGHSMGATVAYEVARRLEEGGSPVASLIVSARRAPSVVRADAFHELSDADLLAEVGALGGSDAALALDEELMRLALPVLRNDFRAVARYRCTHTTALRSPVTALVGRADPRVTVGEMEQWRRHTDADFSLHLFDGGHFYLAEHSAKVMTLLRAQLAPHMSDDA</sequence>
<dbReference type="Gene3D" id="3.40.50.1820">
    <property type="entry name" value="alpha/beta hydrolase"/>
    <property type="match status" value="1"/>
</dbReference>